<keyword evidence="1" id="KW-0732">Signal</keyword>
<dbReference type="Pfam" id="PF11138">
    <property type="entry name" value="DUF2911"/>
    <property type="match status" value="1"/>
</dbReference>
<dbReference type="Gene3D" id="1.25.40.1040">
    <property type="match status" value="1"/>
</dbReference>
<protein>
    <submittedName>
        <fullName evidence="2">DUF2911 domain-containing protein</fullName>
    </submittedName>
</protein>
<sequence length="284" mass="31775">MKRKLCLSVIALLIVWQVEAQIATPQPSPLGEVSQTVGLTEVTITYSRPGAKGRKIFGGLEAYDKLWRTGANMATKFTVSDEVTVEGNTLPEGEYALFTIPGKKEWTVIFNKEVNQSGVNNYDESQDAARFTVPVQKTGMPFETLTFMFSDLSSNGADVHLVWENTMITFRVEDPNVDQKVMAQIDEQMGDAGDDPNLYFAAANYFYTADKDINQAQEWIDKAVSLDDSRYWVMHLQAKIHEKNGKYESALAAAKKSKELAQENGNDAYVKMNDELITAINKEM</sequence>
<name>A0AA49JK82_9BACT</name>
<dbReference type="InterPro" id="IPR011990">
    <property type="entry name" value="TPR-like_helical_dom_sf"/>
</dbReference>
<dbReference type="SUPFAM" id="SSF48452">
    <property type="entry name" value="TPR-like"/>
    <property type="match status" value="1"/>
</dbReference>
<organism evidence="2">
    <name type="scientific">Roseihalotalea indica</name>
    <dbReference type="NCBI Taxonomy" id="2867963"/>
    <lineage>
        <taxon>Bacteria</taxon>
        <taxon>Pseudomonadati</taxon>
        <taxon>Bacteroidota</taxon>
        <taxon>Cytophagia</taxon>
        <taxon>Cytophagales</taxon>
        <taxon>Catalimonadaceae</taxon>
        <taxon>Roseihalotalea</taxon>
    </lineage>
</organism>
<accession>A0AA49JK82</accession>
<dbReference type="EMBL" id="CP120682">
    <property type="protein sequence ID" value="WKN40167.1"/>
    <property type="molecule type" value="Genomic_DNA"/>
</dbReference>
<dbReference type="AlphaFoldDB" id="A0AA49JK82"/>
<reference evidence="2" key="1">
    <citation type="journal article" date="2023" name="Comput. Struct. Biotechnol. J.">
        <title>Discovery of a novel marine Bacteroidetes with a rich repertoire of carbohydrate-active enzymes.</title>
        <authorList>
            <person name="Chen B."/>
            <person name="Liu G."/>
            <person name="Chen Q."/>
            <person name="Wang H."/>
            <person name="Liu L."/>
            <person name="Tang K."/>
        </authorList>
    </citation>
    <scope>NUCLEOTIDE SEQUENCE</scope>
    <source>
        <strain evidence="2">TK19036</strain>
    </source>
</reference>
<feature type="chain" id="PRO_5041214427" evidence="1">
    <location>
        <begin position="21"/>
        <end position="284"/>
    </location>
</feature>
<feature type="signal peptide" evidence="1">
    <location>
        <begin position="1"/>
        <end position="20"/>
    </location>
</feature>
<evidence type="ECO:0000313" key="2">
    <source>
        <dbReference type="EMBL" id="WKN40167.1"/>
    </source>
</evidence>
<gene>
    <name evidence="2" type="ORF">K4G66_15845</name>
</gene>
<reference evidence="2" key="2">
    <citation type="journal article" date="2024" name="Antonie Van Leeuwenhoek">
        <title>Roseihalotalea indica gen. nov., sp. nov., a halophilic Bacteroidetes from mesopelagic Southwest Indian Ocean with higher carbohydrate metabolic potential.</title>
        <authorList>
            <person name="Chen B."/>
            <person name="Zhang M."/>
            <person name="Lin D."/>
            <person name="Ye J."/>
            <person name="Tang K."/>
        </authorList>
    </citation>
    <scope>NUCLEOTIDE SEQUENCE</scope>
    <source>
        <strain evidence="2">TK19036</strain>
    </source>
</reference>
<dbReference type="InterPro" id="IPR021314">
    <property type="entry name" value="DUF2911"/>
</dbReference>
<proteinExistence type="predicted"/>
<evidence type="ECO:0000256" key="1">
    <source>
        <dbReference type="SAM" id="SignalP"/>
    </source>
</evidence>